<gene>
    <name evidence="1" type="ORF">SDC9_66714</name>
</gene>
<accession>A0A644XVT5</accession>
<dbReference type="EMBL" id="VSSQ01003349">
    <property type="protein sequence ID" value="MPM20285.1"/>
    <property type="molecule type" value="Genomic_DNA"/>
</dbReference>
<evidence type="ECO:0000313" key="1">
    <source>
        <dbReference type="EMBL" id="MPM20285.1"/>
    </source>
</evidence>
<reference evidence="1" key="1">
    <citation type="submission" date="2019-08" db="EMBL/GenBank/DDBJ databases">
        <authorList>
            <person name="Kucharzyk K."/>
            <person name="Murdoch R.W."/>
            <person name="Higgins S."/>
            <person name="Loffler F."/>
        </authorList>
    </citation>
    <scope>NUCLEOTIDE SEQUENCE</scope>
</reference>
<protein>
    <submittedName>
        <fullName evidence="1">Uncharacterized protein</fullName>
    </submittedName>
</protein>
<sequence>MRVGGKTETEFAESRSCALGVPTMVISRIDLRLDRAADSNGGWDADRPYLLCCGCVYDSDRPEADFHSYQTTDRLTVSQPENLAFGLNLVSAEALQLHGLGSL</sequence>
<dbReference type="AlphaFoldDB" id="A0A644XVT5"/>
<organism evidence="1">
    <name type="scientific">bioreactor metagenome</name>
    <dbReference type="NCBI Taxonomy" id="1076179"/>
    <lineage>
        <taxon>unclassified sequences</taxon>
        <taxon>metagenomes</taxon>
        <taxon>ecological metagenomes</taxon>
    </lineage>
</organism>
<proteinExistence type="predicted"/>
<comment type="caution">
    <text evidence="1">The sequence shown here is derived from an EMBL/GenBank/DDBJ whole genome shotgun (WGS) entry which is preliminary data.</text>
</comment>
<name>A0A644XVT5_9ZZZZ</name>